<reference evidence="2 3" key="2">
    <citation type="submission" date="2016-08" db="EMBL/GenBank/DDBJ databases">
        <authorList>
            <person name="Seilhamer J.J."/>
        </authorList>
    </citation>
    <scope>NUCLEOTIDE SEQUENCE [LARGE SCALE GENOMIC DNA]</scope>
    <source>
        <strain evidence="2 3">NML150140-1</strain>
    </source>
</reference>
<keyword evidence="4" id="KW-1185">Reference proteome</keyword>
<dbReference type="Gene3D" id="3.40.50.1820">
    <property type="entry name" value="alpha/beta hydrolase"/>
    <property type="match status" value="1"/>
</dbReference>
<dbReference type="InterPro" id="IPR029058">
    <property type="entry name" value="AB_hydrolase_fold"/>
</dbReference>
<proteinExistence type="predicted"/>
<evidence type="ECO:0000313" key="4">
    <source>
        <dbReference type="Proteomes" id="UP000094869"/>
    </source>
</evidence>
<dbReference type="EMBL" id="MEHD01000036">
    <property type="protein sequence ID" value="ODR50088.1"/>
    <property type="molecule type" value="Genomic_DNA"/>
</dbReference>
<comment type="caution">
    <text evidence="2">The sequence shown here is derived from an EMBL/GenBank/DDBJ whole genome shotgun (WGS) entry which is preliminary data.</text>
</comment>
<dbReference type="OrthoDB" id="9794725at2"/>
<dbReference type="Proteomes" id="UP000094271">
    <property type="component" value="Unassembled WGS sequence"/>
</dbReference>
<name>A0A1E3UNG4_9FIRM</name>
<evidence type="ECO:0000313" key="2">
    <source>
        <dbReference type="EMBL" id="ODR55236.1"/>
    </source>
</evidence>
<dbReference type="SUPFAM" id="SSF53474">
    <property type="entry name" value="alpha/beta-Hydrolases"/>
    <property type="match status" value="1"/>
</dbReference>
<dbReference type="AlphaFoldDB" id="A0A1E3UNG4"/>
<protein>
    <recommendedName>
        <fullName evidence="5">Alpha/beta hydrolase</fullName>
    </recommendedName>
</protein>
<accession>A0A1E3UNG4</accession>
<evidence type="ECO:0008006" key="5">
    <source>
        <dbReference type="Google" id="ProtNLM"/>
    </source>
</evidence>
<dbReference type="EMBL" id="MEHA01000002">
    <property type="protein sequence ID" value="ODR55236.1"/>
    <property type="molecule type" value="Genomic_DNA"/>
</dbReference>
<evidence type="ECO:0000313" key="1">
    <source>
        <dbReference type="EMBL" id="ODR50088.1"/>
    </source>
</evidence>
<organism evidence="2 3">
    <name type="scientific">Eisenbergiella tayi</name>
    <dbReference type="NCBI Taxonomy" id="1432052"/>
    <lineage>
        <taxon>Bacteria</taxon>
        <taxon>Bacillati</taxon>
        <taxon>Bacillota</taxon>
        <taxon>Clostridia</taxon>
        <taxon>Lachnospirales</taxon>
        <taxon>Lachnospiraceae</taxon>
        <taxon>Eisenbergiella</taxon>
    </lineage>
</organism>
<reference evidence="1 4" key="1">
    <citation type="submission" date="2016-08" db="EMBL/GenBank/DDBJ databases">
        <title>Characterization of Isolates of Eisenbergiella tayi Derived from Blood Cultures, Using Whole Genome Sequencing.</title>
        <authorList>
            <person name="Bernier A.-M."/>
            <person name="Burdz T."/>
            <person name="Wiebe D."/>
            <person name="Bernard K."/>
        </authorList>
    </citation>
    <scope>NUCLEOTIDE SEQUENCE [LARGE SCALE GENOMIC DNA]</scope>
    <source>
        <strain evidence="1 4">NML120146</strain>
    </source>
</reference>
<sequence length="344" mass="39321">MNRDTETLDNNVARFCSALQHRSVAYFEDAPCYPIEKLVKLHGMRRNMLEEKEEAKQLELAKEYQEFMDTLCKLPDAPSRIYLWPEGNMPATGEYLENPDFRYNHDPDFRPYMYEFLLPENVTPKGAVILCAGGDHGDCVIHEAYQSCLDFNKLGYQSFMLLNRTNMMPYTGQECGADAARLIRMIRKDASKYRIRENQVAFAGFSNGGLTGEECIRYYSGNQKVTDHFPDYAPDELDGYSGSPDAFLCIYGPRWEGREMDYTKVVYPPVFYAVGMEDKALDNLHWVYGDLLARGIRAEVHTFTGVPHGQAGVSIFGNYEYPNFELWLSLADAFMQRIFGKSGG</sequence>
<dbReference type="RefSeq" id="WP_069410651.1">
    <property type="nucleotide sequence ID" value="NZ_DAWDRA010000137.1"/>
</dbReference>
<gene>
    <name evidence="2" type="ORF">BEI59_04860</name>
    <name evidence="1" type="ORF">BEI63_23615</name>
</gene>
<dbReference type="Proteomes" id="UP000094869">
    <property type="component" value="Unassembled WGS sequence"/>
</dbReference>
<evidence type="ECO:0000313" key="3">
    <source>
        <dbReference type="Proteomes" id="UP000094271"/>
    </source>
</evidence>